<dbReference type="SUPFAM" id="SSF53448">
    <property type="entry name" value="Nucleotide-diphospho-sugar transferases"/>
    <property type="match status" value="1"/>
</dbReference>
<comment type="caution">
    <text evidence="3">The sequence shown here is derived from an EMBL/GenBank/DDBJ whole genome shotgun (WGS) entry which is preliminary data.</text>
</comment>
<accession>A0A1Y4QN27</accession>
<evidence type="ECO:0000313" key="4">
    <source>
        <dbReference type="Proteomes" id="UP000196258"/>
    </source>
</evidence>
<evidence type="ECO:0000259" key="1">
    <source>
        <dbReference type="Pfam" id="PF00535"/>
    </source>
</evidence>
<dbReference type="AlphaFoldDB" id="A0A1Y4QN27"/>
<dbReference type="PANTHER" id="PTHR22916:SF3">
    <property type="entry name" value="UDP-GLCNAC:BETAGAL BETA-1,3-N-ACETYLGLUCOSAMINYLTRANSFERASE-LIKE PROTEIN 1"/>
    <property type="match status" value="1"/>
</dbReference>
<dbReference type="Pfam" id="PF00535">
    <property type="entry name" value="Glycos_transf_2"/>
    <property type="match status" value="1"/>
</dbReference>
<dbReference type="PANTHER" id="PTHR22916">
    <property type="entry name" value="GLYCOSYLTRANSFERASE"/>
    <property type="match status" value="1"/>
</dbReference>
<dbReference type="EMBL" id="DYWV01000243">
    <property type="protein sequence ID" value="HJF40724.1"/>
    <property type="molecule type" value="Genomic_DNA"/>
</dbReference>
<organism evidence="3 4">
    <name type="scientific">Thomasclavelia spiroformis</name>
    <dbReference type="NCBI Taxonomy" id="29348"/>
    <lineage>
        <taxon>Bacteria</taxon>
        <taxon>Bacillati</taxon>
        <taxon>Bacillota</taxon>
        <taxon>Erysipelotrichia</taxon>
        <taxon>Erysipelotrichales</taxon>
        <taxon>Coprobacillaceae</taxon>
        <taxon>Thomasclavelia</taxon>
    </lineage>
</organism>
<gene>
    <name evidence="3" type="ORF">B5E91_01940</name>
    <name evidence="2" type="ORF">K8V91_07355</name>
</gene>
<dbReference type="Gene3D" id="3.90.550.10">
    <property type="entry name" value="Spore Coat Polysaccharide Biosynthesis Protein SpsA, Chain A"/>
    <property type="match status" value="1"/>
</dbReference>
<reference evidence="2" key="3">
    <citation type="journal article" date="2021" name="PeerJ">
        <title>Extensive microbial diversity within the chicken gut microbiome revealed by metagenomics and culture.</title>
        <authorList>
            <person name="Gilroy R."/>
            <person name="Ravi A."/>
            <person name="Getino M."/>
            <person name="Pursley I."/>
            <person name="Horton D.L."/>
            <person name="Alikhan N.F."/>
            <person name="Baker D."/>
            <person name="Gharbi K."/>
            <person name="Hall N."/>
            <person name="Watson M."/>
            <person name="Adriaenssens E.M."/>
            <person name="Foster-Nyarko E."/>
            <person name="Jarju S."/>
            <person name="Secka A."/>
            <person name="Antonio M."/>
            <person name="Oren A."/>
            <person name="Chaudhuri R.R."/>
            <person name="La Ragione R."/>
            <person name="Hildebrand F."/>
            <person name="Pallen M.J."/>
        </authorList>
    </citation>
    <scope>NUCLEOTIDE SEQUENCE</scope>
    <source>
        <strain evidence="2">CHK193-16274</strain>
    </source>
</reference>
<reference evidence="4" key="1">
    <citation type="submission" date="2017-04" db="EMBL/GenBank/DDBJ databases">
        <title>Function of individual gut microbiota members based on whole genome sequencing of pure cultures obtained from chicken caecum.</title>
        <authorList>
            <person name="Medvecky M."/>
            <person name="Cejkova D."/>
            <person name="Polansky O."/>
            <person name="Karasova D."/>
            <person name="Kubasova T."/>
            <person name="Cizek A."/>
            <person name="Rychlik I."/>
        </authorList>
    </citation>
    <scope>NUCLEOTIDE SEQUENCE [LARGE SCALE GENOMIC DNA]</scope>
    <source>
        <strain evidence="4">An149</strain>
    </source>
</reference>
<dbReference type="EC" id="2.4.-.-" evidence="2"/>
<dbReference type="EMBL" id="NFLB01000001">
    <property type="protein sequence ID" value="OUQ06715.1"/>
    <property type="molecule type" value="Genomic_DNA"/>
</dbReference>
<keyword evidence="2" id="KW-0328">Glycosyltransferase</keyword>
<reference evidence="3" key="2">
    <citation type="journal article" date="2018" name="BMC Genomics">
        <title>Whole genome sequencing and function prediction of 133 gut anaerobes isolated from chicken caecum in pure cultures.</title>
        <authorList>
            <person name="Medvecky M."/>
            <person name="Cejkova D."/>
            <person name="Polansky O."/>
            <person name="Karasova D."/>
            <person name="Kubasova T."/>
            <person name="Cizek A."/>
            <person name="Rychlik I."/>
        </authorList>
    </citation>
    <scope>NUCLEOTIDE SEQUENCE</scope>
    <source>
        <strain evidence="3">An149</strain>
    </source>
</reference>
<dbReference type="Proteomes" id="UP000196258">
    <property type="component" value="Unassembled WGS sequence"/>
</dbReference>
<protein>
    <submittedName>
        <fullName evidence="2">Glycosyltransferase</fullName>
        <ecNumber evidence="2">2.4.-.-</ecNumber>
    </submittedName>
</protein>
<dbReference type="InterPro" id="IPR001173">
    <property type="entry name" value="Glyco_trans_2-like"/>
</dbReference>
<reference evidence="2" key="4">
    <citation type="submission" date="2021-09" db="EMBL/GenBank/DDBJ databases">
        <authorList>
            <person name="Gilroy R."/>
        </authorList>
    </citation>
    <scope>NUCLEOTIDE SEQUENCE</scope>
    <source>
        <strain evidence="2">CHK193-16274</strain>
    </source>
</reference>
<keyword evidence="2" id="KW-0808">Transferase</keyword>
<dbReference type="InterPro" id="IPR029044">
    <property type="entry name" value="Nucleotide-diphossugar_trans"/>
</dbReference>
<name>A0A1Y4QN27_9FIRM</name>
<dbReference type="RefSeq" id="WP_087254391.1">
    <property type="nucleotide sequence ID" value="NZ_CAJFOD010000132.1"/>
</dbReference>
<dbReference type="Proteomes" id="UP000749320">
    <property type="component" value="Unassembled WGS sequence"/>
</dbReference>
<feature type="domain" description="Glycosyltransferase 2-like" evidence="1">
    <location>
        <begin position="4"/>
        <end position="180"/>
    </location>
</feature>
<proteinExistence type="predicted"/>
<sequence length="319" mass="37337">MKISLIMAVYNGEKYLIKQLQSINNQTNKIDEVILIDDCSKDRSVEIIEEFIKENQLDSWKLIINNENLGYKNNFKKGLSLVSGDIIFLADQDDIWHLDKVEKILTVMNDDILAISSSFDFINQDDQKFQIKQNINKSNNNIIDFKITEKLTKIDLKYLLKSNIAQGCTMAVRKELVKEYLQVTKSKLPHDWDLNLIASIHNGCYFYDEKLIDYRIHDANTIGLDEVDQTFLENKDKRTKDRISYLKSELGNVEYALGLDLTSQDHKMCLRNKKYLNDRIKYIEAKKIFKLVKYYISGNYREFGRLKTFLGDIVSVVRK</sequence>
<dbReference type="GO" id="GO:0016758">
    <property type="term" value="F:hexosyltransferase activity"/>
    <property type="evidence" value="ECO:0007669"/>
    <property type="project" value="UniProtKB-ARBA"/>
</dbReference>
<evidence type="ECO:0000313" key="3">
    <source>
        <dbReference type="EMBL" id="OUQ06715.1"/>
    </source>
</evidence>
<evidence type="ECO:0000313" key="2">
    <source>
        <dbReference type="EMBL" id="HJF40724.1"/>
    </source>
</evidence>